<dbReference type="Pfam" id="PF00004">
    <property type="entry name" value="AAA"/>
    <property type="match status" value="1"/>
</dbReference>
<proteinExistence type="predicted"/>
<feature type="non-terminal residue" evidence="7">
    <location>
        <position position="428"/>
    </location>
</feature>
<dbReference type="GO" id="GO:0005737">
    <property type="term" value="C:cytoplasm"/>
    <property type="evidence" value="ECO:0007669"/>
    <property type="project" value="TreeGrafter"/>
</dbReference>
<dbReference type="SUPFAM" id="SSF52540">
    <property type="entry name" value="P-loop containing nucleoside triphosphate hydrolases"/>
    <property type="match status" value="1"/>
</dbReference>
<evidence type="ECO:0000313" key="7">
    <source>
        <dbReference type="EMBL" id="PIY59024.1"/>
    </source>
</evidence>
<dbReference type="InterPro" id="IPR041546">
    <property type="entry name" value="ClpA/ClpB_AAA_lid"/>
</dbReference>
<accession>A0A2M7Q7S9</accession>
<dbReference type="PROSITE" id="PS51903">
    <property type="entry name" value="CLP_R"/>
    <property type="match status" value="1"/>
</dbReference>
<evidence type="ECO:0000256" key="1">
    <source>
        <dbReference type="ARBA" id="ARBA00022737"/>
    </source>
</evidence>
<dbReference type="Gene3D" id="3.40.50.300">
    <property type="entry name" value="P-loop containing nucleotide triphosphate hydrolases"/>
    <property type="match status" value="2"/>
</dbReference>
<dbReference type="GO" id="GO:0016887">
    <property type="term" value="F:ATP hydrolysis activity"/>
    <property type="evidence" value="ECO:0007669"/>
    <property type="project" value="InterPro"/>
</dbReference>
<keyword evidence="4" id="KW-0143">Chaperone</keyword>
<organism evidence="7 8">
    <name type="scientific">Candidatus Wolfebacteria bacterium CG_4_10_14_0_8_um_filter_39_64</name>
    <dbReference type="NCBI Taxonomy" id="1975063"/>
    <lineage>
        <taxon>Bacteria</taxon>
        <taxon>Candidatus Wolfeibacteriota</taxon>
    </lineage>
</organism>
<dbReference type="InterPro" id="IPR004176">
    <property type="entry name" value="Clp_R_N"/>
</dbReference>
<dbReference type="Proteomes" id="UP000228730">
    <property type="component" value="Unassembled WGS sequence"/>
</dbReference>
<name>A0A2M7Q7S9_9BACT</name>
<evidence type="ECO:0000256" key="3">
    <source>
        <dbReference type="ARBA" id="ARBA00022840"/>
    </source>
</evidence>
<keyword evidence="3" id="KW-0067">ATP-binding</keyword>
<sequence>MNFQRFTIKAQEALQNAQEIAARHNHGEFKAIHLLAALLMDESSLVRPVLLKAGINLEILSKRIDEALKKEPKIFSGANLAQLYLSQELMQVLDKSTKIASSQKDEFVSCEHLLLGILEIPSSASRILEEFGLRRETILRILAGLRGSMRITDEMPESKFQVLEKYAINLTTQAKEGKLDPVIGRDEELRRVIQILSRRTKNNPVLIGEPGVGKTAIVEGLAQRIVSGDVPEPLKEKEIIMLDLGSLIAGTKFRGEFEDRLKAFIKEIQNAAGRYILFIDEIHMIVGAGAAEGAVDASNLLKPALARGELRAVGATTTREYQRYIEKDAALERRFQPIMVEEPSIEDSVAILRGLKEKYEIHHGTRIADEAIVAAVNLSARYISDRFLPDKAVDLIDEAASSRRLETESLPTEIDKLRREITRLEIER</sequence>
<protein>
    <submittedName>
        <fullName evidence="7">Type VI secretion system ATPase TssH</fullName>
    </submittedName>
</protein>
<dbReference type="Gene3D" id="1.10.1780.10">
    <property type="entry name" value="Clp, N-terminal domain"/>
    <property type="match status" value="1"/>
</dbReference>
<reference evidence="8" key="1">
    <citation type="submission" date="2017-09" db="EMBL/GenBank/DDBJ databases">
        <title>Depth-based differentiation of microbial function through sediment-hosted aquifers and enrichment of novel symbionts in the deep terrestrial subsurface.</title>
        <authorList>
            <person name="Probst A.J."/>
            <person name="Ladd B."/>
            <person name="Jarett J.K."/>
            <person name="Geller-Mcgrath D.E."/>
            <person name="Sieber C.M.K."/>
            <person name="Emerson J.B."/>
            <person name="Anantharaman K."/>
            <person name="Thomas B.C."/>
            <person name="Malmstrom R."/>
            <person name="Stieglmeier M."/>
            <person name="Klingl A."/>
            <person name="Woyke T."/>
            <person name="Ryan C.M."/>
            <person name="Banfield J.F."/>
        </authorList>
    </citation>
    <scope>NUCLEOTIDE SEQUENCE [LARGE SCALE GENOMIC DNA]</scope>
</reference>
<dbReference type="Pfam" id="PF02861">
    <property type="entry name" value="Clp_N"/>
    <property type="match status" value="1"/>
</dbReference>
<feature type="domain" description="Clp R" evidence="6">
    <location>
        <begin position="3"/>
        <end position="148"/>
    </location>
</feature>
<dbReference type="SMART" id="SM00382">
    <property type="entry name" value="AAA"/>
    <property type="match status" value="1"/>
</dbReference>
<dbReference type="GO" id="GO:0005524">
    <property type="term" value="F:ATP binding"/>
    <property type="evidence" value="ECO:0007669"/>
    <property type="project" value="UniProtKB-KW"/>
</dbReference>
<dbReference type="InterPro" id="IPR003959">
    <property type="entry name" value="ATPase_AAA_core"/>
</dbReference>
<dbReference type="InterPro" id="IPR050130">
    <property type="entry name" value="ClpA_ClpB"/>
</dbReference>
<comment type="caution">
    <text evidence="7">The sequence shown here is derived from an EMBL/GenBank/DDBJ whole genome shotgun (WGS) entry which is preliminary data.</text>
</comment>
<dbReference type="InterPro" id="IPR018368">
    <property type="entry name" value="ClpA/B_CS1"/>
</dbReference>
<dbReference type="GO" id="GO:0034605">
    <property type="term" value="P:cellular response to heat"/>
    <property type="evidence" value="ECO:0007669"/>
    <property type="project" value="TreeGrafter"/>
</dbReference>
<evidence type="ECO:0000256" key="5">
    <source>
        <dbReference type="PROSITE-ProRule" id="PRU01251"/>
    </source>
</evidence>
<dbReference type="AlphaFoldDB" id="A0A2M7Q7S9"/>
<evidence type="ECO:0000259" key="6">
    <source>
        <dbReference type="PROSITE" id="PS51903"/>
    </source>
</evidence>
<dbReference type="SUPFAM" id="SSF81923">
    <property type="entry name" value="Double Clp-N motif"/>
    <property type="match status" value="1"/>
</dbReference>
<dbReference type="PANTHER" id="PTHR11638">
    <property type="entry name" value="ATP-DEPENDENT CLP PROTEASE"/>
    <property type="match status" value="1"/>
</dbReference>
<dbReference type="InterPro" id="IPR027417">
    <property type="entry name" value="P-loop_NTPase"/>
</dbReference>
<dbReference type="CDD" id="cd00009">
    <property type="entry name" value="AAA"/>
    <property type="match status" value="1"/>
</dbReference>
<keyword evidence="2" id="KW-0547">Nucleotide-binding</keyword>
<dbReference type="PANTHER" id="PTHR11638:SF18">
    <property type="entry name" value="HEAT SHOCK PROTEIN 104"/>
    <property type="match status" value="1"/>
</dbReference>
<evidence type="ECO:0000313" key="8">
    <source>
        <dbReference type="Proteomes" id="UP000228730"/>
    </source>
</evidence>
<dbReference type="Pfam" id="PF17871">
    <property type="entry name" value="AAA_lid_9"/>
    <property type="match status" value="1"/>
</dbReference>
<dbReference type="InterPro" id="IPR036628">
    <property type="entry name" value="Clp_N_dom_sf"/>
</dbReference>
<dbReference type="FunFam" id="3.40.50.300:FF:000010">
    <property type="entry name" value="Chaperone clpB 1, putative"/>
    <property type="match status" value="1"/>
</dbReference>
<dbReference type="PROSITE" id="PS00870">
    <property type="entry name" value="CLPAB_1"/>
    <property type="match status" value="1"/>
</dbReference>
<dbReference type="InterPro" id="IPR003593">
    <property type="entry name" value="AAA+_ATPase"/>
</dbReference>
<evidence type="ECO:0000256" key="2">
    <source>
        <dbReference type="ARBA" id="ARBA00022741"/>
    </source>
</evidence>
<dbReference type="EMBL" id="PFKY01000038">
    <property type="protein sequence ID" value="PIY59024.1"/>
    <property type="molecule type" value="Genomic_DNA"/>
</dbReference>
<gene>
    <name evidence="7" type="ORF">COY97_01110</name>
</gene>
<evidence type="ECO:0000256" key="4">
    <source>
        <dbReference type="ARBA" id="ARBA00023186"/>
    </source>
</evidence>
<keyword evidence="1 5" id="KW-0677">Repeat</keyword>